<dbReference type="EMBL" id="JAMYWD010000006">
    <property type="protein sequence ID" value="KAJ4969502.1"/>
    <property type="molecule type" value="Genomic_DNA"/>
</dbReference>
<proteinExistence type="predicted"/>
<dbReference type="Gene3D" id="1.10.10.10">
    <property type="entry name" value="Winged helix-like DNA-binding domain superfamily/Winged helix DNA-binding domain"/>
    <property type="match status" value="1"/>
</dbReference>
<evidence type="ECO:0000313" key="5">
    <source>
        <dbReference type="EMBL" id="KAJ4969502.1"/>
    </source>
</evidence>
<dbReference type="InterPro" id="IPR027417">
    <property type="entry name" value="P-loop_NTPase"/>
</dbReference>
<dbReference type="GO" id="GO:0043531">
    <property type="term" value="F:ADP binding"/>
    <property type="evidence" value="ECO:0007669"/>
    <property type="project" value="InterPro"/>
</dbReference>
<dbReference type="Pfam" id="PF23559">
    <property type="entry name" value="WHD_DRP"/>
    <property type="match status" value="1"/>
</dbReference>
<reference evidence="5" key="1">
    <citation type="journal article" date="2023" name="Plant J.">
        <title>The genome of the king protea, Protea cynaroides.</title>
        <authorList>
            <person name="Chang J."/>
            <person name="Duong T.A."/>
            <person name="Schoeman C."/>
            <person name="Ma X."/>
            <person name="Roodt D."/>
            <person name="Barker N."/>
            <person name="Li Z."/>
            <person name="Van de Peer Y."/>
            <person name="Mizrachi E."/>
        </authorList>
    </citation>
    <scope>NUCLEOTIDE SEQUENCE</scope>
    <source>
        <tissue evidence="5">Young leaves</tissue>
    </source>
</reference>
<evidence type="ECO:0000256" key="1">
    <source>
        <dbReference type="ARBA" id="ARBA00022737"/>
    </source>
</evidence>
<feature type="domain" description="Disease resistance protein winged helix" evidence="4">
    <location>
        <begin position="117"/>
        <end position="183"/>
    </location>
</feature>
<accession>A0A9Q0KFD9</accession>
<feature type="domain" description="NB-ARC" evidence="3">
    <location>
        <begin position="1"/>
        <end position="44"/>
    </location>
</feature>
<evidence type="ECO:0000313" key="6">
    <source>
        <dbReference type="Proteomes" id="UP001141806"/>
    </source>
</evidence>
<dbReference type="InterPro" id="IPR042197">
    <property type="entry name" value="Apaf_helical"/>
</dbReference>
<dbReference type="InterPro" id="IPR002182">
    <property type="entry name" value="NB-ARC"/>
</dbReference>
<dbReference type="SUPFAM" id="SSF52540">
    <property type="entry name" value="P-loop containing nucleoside triphosphate hydrolases"/>
    <property type="match status" value="1"/>
</dbReference>
<name>A0A9Q0KFD9_9MAGN</name>
<comment type="caution">
    <text evidence="5">The sequence shown here is derived from an EMBL/GenBank/DDBJ whole genome shotgun (WGS) entry which is preliminary data.</text>
</comment>
<evidence type="ECO:0000259" key="3">
    <source>
        <dbReference type="Pfam" id="PF00931"/>
    </source>
</evidence>
<dbReference type="Gene3D" id="1.10.8.430">
    <property type="entry name" value="Helical domain of apoptotic protease-activating factors"/>
    <property type="match status" value="1"/>
</dbReference>
<dbReference type="InterPro" id="IPR044974">
    <property type="entry name" value="Disease_R_plants"/>
</dbReference>
<keyword evidence="2" id="KW-0611">Plant defense</keyword>
<dbReference type="FunFam" id="1.10.10.10:FF:000322">
    <property type="entry name" value="Probable disease resistance protein At1g63360"/>
    <property type="match status" value="1"/>
</dbReference>
<dbReference type="InterPro" id="IPR036388">
    <property type="entry name" value="WH-like_DNA-bd_sf"/>
</dbReference>
<dbReference type="OrthoDB" id="1935686at2759"/>
<dbReference type="Pfam" id="PF00931">
    <property type="entry name" value="NB-ARC"/>
    <property type="match status" value="1"/>
</dbReference>
<evidence type="ECO:0000259" key="4">
    <source>
        <dbReference type="Pfam" id="PF23559"/>
    </source>
</evidence>
<protein>
    <submittedName>
        <fullName evidence="5">Uncharacterized protein</fullName>
    </submittedName>
</protein>
<dbReference type="Proteomes" id="UP001141806">
    <property type="component" value="Unassembled WGS sequence"/>
</dbReference>
<evidence type="ECO:0000256" key="2">
    <source>
        <dbReference type="ARBA" id="ARBA00022821"/>
    </source>
</evidence>
<dbReference type="GO" id="GO:0098542">
    <property type="term" value="P:defense response to other organism"/>
    <property type="evidence" value="ECO:0007669"/>
    <property type="project" value="TreeGrafter"/>
</dbReference>
<sequence length="183" mass="20968">MLLTTRNREVALHADKEITAYQLRFLSEEECWMLFCKKALPKNVTTTLDIVAKCGGLPLAVVVLDGLLSRKDKIPSEWAKVLKRISGEGHDQITIILVLSYDDLPYFLKPCFLYLGVFPEDHEIPARKLIQLWVAKGFVQQRGNEMMEEVAEDYLEELIDRSMVQLSRRSGVGTKTCRIHDML</sequence>
<gene>
    <name evidence="5" type="ORF">NE237_016203</name>
</gene>
<keyword evidence="6" id="KW-1185">Reference proteome</keyword>
<keyword evidence="1" id="KW-0677">Repeat</keyword>
<dbReference type="InterPro" id="IPR058922">
    <property type="entry name" value="WHD_DRP"/>
</dbReference>
<organism evidence="5 6">
    <name type="scientific">Protea cynaroides</name>
    <dbReference type="NCBI Taxonomy" id="273540"/>
    <lineage>
        <taxon>Eukaryota</taxon>
        <taxon>Viridiplantae</taxon>
        <taxon>Streptophyta</taxon>
        <taxon>Embryophyta</taxon>
        <taxon>Tracheophyta</taxon>
        <taxon>Spermatophyta</taxon>
        <taxon>Magnoliopsida</taxon>
        <taxon>Proteales</taxon>
        <taxon>Proteaceae</taxon>
        <taxon>Protea</taxon>
    </lineage>
</organism>
<dbReference type="AlphaFoldDB" id="A0A9Q0KFD9"/>
<dbReference type="PANTHER" id="PTHR23155">
    <property type="entry name" value="DISEASE RESISTANCE PROTEIN RP"/>
    <property type="match status" value="1"/>
</dbReference>
<dbReference type="PANTHER" id="PTHR23155:SF1193">
    <property type="entry name" value="DISEASE RESISTANCE PROTEIN RPP13-RELATED"/>
    <property type="match status" value="1"/>
</dbReference>